<sequence length="91" mass="10424">LSVVKRRMQAGIYEIRLFKDDLRSIFRSQLEITGHTLNYLRLSLVPMLWMIVPLFLVLVQLQFRFGYAALEPGRETIVKATFGEGSSAPLP</sequence>
<evidence type="ECO:0000313" key="2">
    <source>
        <dbReference type="EMBL" id="KKK58492.1"/>
    </source>
</evidence>
<feature type="transmembrane region" description="Helical" evidence="1">
    <location>
        <begin position="39"/>
        <end position="59"/>
    </location>
</feature>
<keyword evidence="1" id="KW-0812">Transmembrane</keyword>
<protein>
    <submittedName>
        <fullName evidence="2">Uncharacterized protein</fullName>
    </submittedName>
</protein>
<comment type="caution">
    <text evidence="2">The sequence shown here is derived from an EMBL/GenBank/DDBJ whole genome shotgun (WGS) entry which is preliminary data.</text>
</comment>
<accession>A0A0F8WNQ0</accession>
<keyword evidence="1" id="KW-1133">Transmembrane helix</keyword>
<gene>
    <name evidence="2" type="ORF">LCGC14_3043910</name>
</gene>
<dbReference type="AlphaFoldDB" id="A0A0F8WNQ0"/>
<reference evidence="2" key="1">
    <citation type="journal article" date="2015" name="Nature">
        <title>Complex archaea that bridge the gap between prokaryotes and eukaryotes.</title>
        <authorList>
            <person name="Spang A."/>
            <person name="Saw J.H."/>
            <person name="Jorgensen S.L."/>
            <person name="Zaremba-Niedzwiedzka K."/>
            <person name="Martijn J."/>
            <person name="Lind A.E."/>
            <person name="van Eijk R."/>
            <person name="Schleper C."/>
            <person name="Guy L."/>
            <person name="Ettema T.J."/>
        </authorList>
    </citation>
    <scope>NUCLEOTIDE SEQUENCE</scope>
</reference>
<evidence type="ECO:0000256" key="1">
    <source>
        <dbReference type="SAM" id="Phobius"/>
    </source>
</evidence>
<keyword evidence="1" id="KW-0472">Membrane</keyword>
<proteinExistence type="predicted"/>
<organism evidence="2">
    <name type="scientific">marine sediment metagenome</name>
    <dbReference type="NCBI Taxonomy" id="412755"/>
    <lineage>
        <taxon>unclassified sequences</taxon>
        <taxon>metagenomes</taxon>
        <taxon>ecological metagenomes</taxon>
    </lineage>
</organism>
<dbReference type="EMBL" id="LAZR01063954">
    <property type="protein sequence ID" value="KKK58492.1"/>
    <property type="molecule type" value="Genomic_DNA"/>
</dbReference>
<feature type="non-terminal residue" evidence="2">
    <location>
        <position position="1"/>
    </location>
</feature>
<name>A0A0F8WNQ0_9ZZZZ</name>